<reference evidence="2" key="1">
    <citation type="journal article" date="2015" name="Nature">
        <title>Complex archaea that bridge the gap between prokaryotes and eukaryotes.</title>
        <authorList>
            <person name="Spang A."/>
            <person name="Saw J.H."/>
            <person name="Jorgensen S.L."/>
            <person name="Zaremba-Niedzwiedzka K."/>
            <person name="Martijn J."/>
            <person name="Lind A.E."/>
            <person name="van Eijk R."/>
            <person name="Schleper C."/>
            <person name="Guy L."/>
            <person name="Ettema T.J."/>
        </authorList>
    </citation>
    <scope>NUCLEOTIDE SEQUENCE</scope>
</reference>
<dbReference type="PROSITE" id="PS50234">
    <property type="entry name" value="VWFA"/>
    <property type="match status" value="1"/>
</dbReference>
<dbReference type="AlphaFoldDB" id="A0A0F9SQE5"/>
<sequence>MTELVIHPERIKLKCSFEKIDAVFDECLQEARIYLSEQGIEAYFEGASLVCMMGRGVEPVLSYLEDMPAIAGQLGEAVLKLIAETIWTISRTPNGQSIPIFLDTLSAVSRRLGDIGALKKYLEIVLNMMTTTTLSIHGHHATMPSPALSNLLEKMPYLISQLSLAGLKNWVDYGIRYYRLHPERQKDFFSLQSADSLAVMQKERHGVLFYDHQRKLNLYLQGLWGITPQLVPYSLGFDELRKPQAYFDQLGMHIPDVYDDLPRVAGIDRYRATLAHMAAHQRWTRPLMADNYTPLQRMAIEVFEDCRVEHLAIRQYPGLQILFLSLHPIPIADTCDLETQSCLRHRLAVLSRALLDPEHIYNDPDLLEFTEIFHRTMKCNESSTKEIAHIALSYVTRTRRKGDQLANISFDNTDVDYRDDNRHMWIFTEQADQQDTTISSLQSQSTDKTKSLPPRHYPEWDYYSKSYRPDWVSVYEALHPATNAQEIDQLLQKHAAVLKRMSRILEMLKPQHYIRMRYQEQGSELDLDIAIRSLIDLKSGNMPDPRINMSHQHNSRNIAVLLLVDLSASTNDIPQGCQQTILQLCQEAVSLLAWSIDQLGDKFAIAGFHSNTRHDVRYHHIKGFNESWNDDVKARIAAMKAGYSTRMGAAMRHAAHYLEAQKTDKKLLLILTDGEPSDIDVSDESLLIQDTHKAVQELDQKGIYSYCISLDPHADDYVTEIFGNQHSVIDNINRLPEKLPALFTHLTK</sequence>
<organism evidence="2">
    <name type="scientific">marine sediment metagenome</name>
    <dbReference type="NCBI Taxonomy" id="412755"/>
    <lineage>
        <taxon>unclassified sequences</taxon>
        <taxon>metagenomes</taxon>
        <taxon>ecological metagenomes</taxon>
    </lineage>
</organism>
<dbReference type="CDD" id="cd01454">
    <property type="entry name" value="vWA_norD_type"/>
    <property type="match status" value="1"/>
</dbReference>
<accession>A0A0F9SQE5</accession>
<dbReference type="SMART" id="SM00327">
    <property type="entry name" value="VWA"/>
    <property type="match status" value="1"/>
</dbReference>
<dbReference type="SUPFAM" id="SSF53300">
    <property type="entry name" value="vWA-like"/>
    <property type="match status" value="1"/>
</dbReference>
<dbReference type="InterPro" id="IPR002035">
    <property type="entry name" value="VWF_A"/>
</dbReference>
<proteinExistence type="predicted"/>
<dbReference type="InterPro" id="IPR051928">
    <property type="entry name" value="NorD/CobT"/>
</dbReference>
<comment type="caution">
    <text evidence="2">The sequence shown here is derived from an EMBL/GenBank/DDBJ whole genome shotgun (WGS) entry which is preliminary data.</text>
</comment>
<dbReference type="EMBL" id="LAZR01001778">
    <property type="protein sequence ID" value="KKN39186.1"/>
    <property type="molecule type" value="Genomic_DNA"/>
</dbReference>
<dbReference type="PANTHER" id="PTHR41248">
    <property type="entry name" value="NORD PROTEIN"/>
    <property type="match status" value="1"/>
</dbReference>
<dbReference type="InterPro" id="IPR036465">
    <property type="entry name" value="vWFA_dom_sf"/>
</dbReference>
<protein>
    <recommendedName>
        <fullName evidence="1">VWFA domain-containing protein</fullName>
    </recommendedName>
</protein>
<dbReference type="PANTHER" id="PTHR41248:SF1">
    <property type="entry name" value="NORD PROTEIN"/>
    <property type="match status" value="1"/>
</dbReference>
<dbReference type="Gene3D" id="3.40.50.410">
    <property type="entry name" value="von Willebrand factor, type A domain"/>
    <property type="match status" value="1"/>
</dbReference>
<evidence type="ECO:0000259" key="1">
    <source>
        <dbReference type="PROSITE" id="PS50234"/>
    </source>
</evidence>
<name>A0A0F9SQE5_9ZZZZ</name>
<evidence type="ECO:0000313" key="2">
    <source>
        <dbReference type="EMBL" id="KKN39186.1"/>
    </source>
</evidence>
<gene>
    <name evidence="2" type="ORF">LCGC14_0746010</name>
</gene>
<dbReference type="Pfam" id="PF00092">
    <property type="entry name" value="VWA"/>
    <property type="match status" value="1"/>
</dbReference>
<feature type="domain" description="VWFA" evidence="1">
    <location>
        <begin position="559"/>
        <end position="746"/>
    </location>
</feature>